<keyword evidence="2" id="KW-1185">Reference proteome</keyword>
<gene>
    <name evidence="1" type="ORF">GYM71_00575</name>
</gene>
<dbReference type="Proteomes" id="UP000826550">
    <property type="component" value="Chromosome"/>
</dbReference>
<name>A0ABX8W489_9LACO</name>
<organism evidence="1 2">
    <name type="scientific">Lactobacillus panisapium</name>
    <dbReference type="NCBI Taxonomy" id="2012495"/>
    <lineage>
        <taxon>Bacteria</taxon>
        <taxon>Bacillati</taxon>
        <taxon>Bacillota</taxon>
        <taxon>Bacilli</taxon>
        <taxon>Lactobacillales</taxon>
        <taxon>Lactobacillaceae</taxon>
        <taxon>Lactobacillus</taxon>
    </lineage>
</organism>
<protein>
    <submittedName>
        <fullName evidence="1">Uncharacterized protein</fullName>
    </submittedName>
</protein>
<evidence type="ECO:0000313" key="2">
    <source>
        <dbReference type="Proteomes" id="UP000826550"/>
    </source>
</evidence>
<reference evidence="1 2" key="1">
    <citation type="submission" date="2020-01" db="EMBL/GenBank/DDBJ databases">
        <title>Vast differences in strain-level diversity in the gut microbiota of two closely related honey bee species.</title>
        <authorList>
            <person name="Ellegaard K.M."/>
            <person name="Suenami S."/>
            <person name="Miyazaki R."/>
            <person name="Engel P."/>
        </authorList>
    </citation>
    <scope>NUCLEOTIDE SEQUENCE [LARGE SCALE GENOMIC DNA]</scope>
    <source>
        <strain evidence="1 2">ESL0416</strain>
    </source>
</reference>
<dbReference type="RefSeq" id="WP_220220507.1">
    <property type="nucleotide sequence ID" value="NZ_CP048268.1"/>
</dbReference>
<dbReference type="SUPFAM" id="SSF51412">
    <property type="entry name" value="Inosine monophosphate dehydrogenase (IMPDH)"/>
    <property type="match status" value="1"/>
</dbReference>
<dbReference type="Gene3D" id="3.20.20.70">
    <property type="entry name" value="Aldolase class I"/>
    <property type="match status" value="1"/>
</dbReference>
<dbReference type="Pfam" id="PF03060">
    <property type="entry name" value="NMO"/>
    <property type="match status" value="1"/>
</dbReference>
<accession>A0ABX8W489</accession>
<sequence length="61" mass="6128">MNKLCQLLGVNLPIVQEPIHTLTNGKLIAAISEAGSLGILGINAGYHAPDALTGASASSSD</sequence>
<dbReference type="EMBL" id="CP048268">
    <property type="protein sequence ID" value="QYN52004.1"/>
    <property type="molecule type" value="Genomic_DNA"/>
</dbReference>
<dbReference type="InterPro" id="IPR013785">
    <property type="entry name" value="Aldolase_TIM"/>
</dbReference>
<proteinExistence type="predicted"/>
<evidence type="ECO:0000313" key="1">
    <source>
        <dbReference type="EMBL" id="QYN52004.1"/>
    </source>
</evidence>